<dbReference type="OrthoDB" id="25954at2"/>
<evidence type="ECO:0000313" key="2">
    <source>
        <dbReference type="Proteomes" id="UP000182284"/>
    </source>
</evidence>
<organism evidence="1 2">
    <name type="scientific">Celeribacter baekdonensis</name>
    <dbReference type="NCBI Taxonomy" id="875171"/>
    <lineage>
        <taxon>Bacteria</taxon>
        <taxon>Pseudomonadati</taxon>
        <taxon>Pseudomonadota</taxon>
        <taxon>Alphaproteobacteria</taxon>
        <taxon>Rhodobacterales</taxon>
        <taxon>Roseobacteraceae</taxon>
        <taxon>Celeribacter</taxon>
    </lineage>
</organism>
<dbReference type="RefSeq" id="WP_074647162.1">
    <property type="nucleotide sequence ID" value="NZ_FNBL01000018.1"/>
</dbReference>
<dbReference type="GO" id="GO:0020037">
    <property type="term" value="F:heme binding"/>
    <property type="evidence" value="ECO:0007669"/>
    <property type="project" value="InterPro"/>
</dbReference>
<accession>A0A1G7TQS0</accession>
<dbReference type="InterPro" id="IPR009050">
    <property type="entry name" value="Globin-like_sf"/>
</dbReference>
<dbReference type="Gene3D" id="1.10.490.10">
    <property type="entry name" value="Globins"/>
    <property type="match status" value="1"/>
</dbReference>
<dbReference type="GO" id="GO:0019825">
    <property type="term" value="F:oxygen binding"/>
    <property type="evidence" value="ECO:0007669"/>
    <property type="project" value="InterPro"/>
</dbReference>
<gene>
    <name evidence="1" type="ORF">SAMN04488117_11836</name>
</gene>
<dbReference type="InterPro" id="IPR012292">
    <property type="entry name" value="Globin/Proto"/>
</dbReference>
<dbReference type="AlphaFoldDB" id="A0A1G7TQS0"/>
<reference evidence="1 2" key="1">
    <citation type="submission" date="2016-10" db="EMBL/GenBank/DDBJ databases">
        <authorList>
            <person name="de Groot N.N."/>
        </authorList>
    </citation>
    <scope>NUCLEOTIDE SEQUENCE [LARGE SCALE GENOMIC DNA]</scope>
    <source>
        <strain evidence="1 2">DSM 27375</strain>
    </source>
</reference>
<sequence>MSNRTDETRSALPPKFDISHDDMDRVLTRFYANVRRHPELGAVFGAHVKDWPAHEEKIGRFWRNAILHERKYDGFPQRVHLMAPEVKEHHFALWLGLFDEALTAELDTETAAKWSEIAHRIGRAFRMGIVQRDQAKDAPPKLF</sequence>
<evidence type="ECO:0000313" key="1">
    <source>
        <dbReference type="EMBL" id="SDG37637.1"/>
    </source>
</evidence>
<name>A0A1G7TQS0_9RHOB</name>
<protein>
    <submittedName>
        <fullName evidence="1">Hemoglobin</fullName>
    </submittedName>
</protein>
<dbReference type="EMBL" id="FNBL01000018">
    <property type="protein sequence ID" value="SDG37637.1"/>
    <property type="molecule type" value="Genomic_DNA"/>
</dbReference>
<dbReference type="CDD" id="cd08916">
    <property type="entry name" value="TrHb3_P"/>
    <property type="match status" value="1"/>
</dbReference>
<proteinExistence type="predicted"/>
<dbReference type="SUPFAM" id="SSF46458">
    <property type="entry name" value="Globin-like"/>
    <property type="match status" value="1"/>
</dbReference>
<dbReference type="Proteomes" id="UP000182284">
    <property type="component" value="Unassembled WGS sequence"/>
</dbReference>